<keyword evidence="1" id="KW-0812">Transmembrane</keyword>
<reference evidence="2 3" key="1">
    <citation type="submission" date="2019-06" db="EMBL/GenBank/DDBJ databases">
        <title>Whole genome shotgun sequence of Acetobacter peroxydans NBRC 13755.</title>
        <authorList>
            <person name="Hosoyama A."/>
            <person name="Uohara A."/>
            <person name="Ohji S."/>
            <person name="Ichikawa N."/>
        </authorList>
    </citation>
    <scope>NUCLEOTIDE SEQUENCE [LARGE SCALE GENOMIC DNA]</scope>
    <source>
        <strain evidence="2 3">NBRC 13755</strain>
    </source>
</reference>
<dbReference type="Proteomes" id="UP000317730">
    <property type="component" value="Unassembled WGS sequence"/>
</dbReference>
<gene>
    <name evidence="2" type="ORF">APE01nite_08380</name>
</gene>
<dbReference type="RefSeq" id="WP_141374973.1">
    <property type="nucleotide sequence ID" value="NZ_BAPL01000016.1"/>
</dbReference>
<name>A0A4Y3TPU0_9PROT</name>
<evidence type="ECO:0000256" key="1">
    <source>
        <dbReference type="SAM" id="Phobius"/>
    </source>
</evidence>
<keyword evidence="1" id="KW-1133">Transmembrane helix</keyword>
<keyword evidence="3" id="KW-1185">Reference proteome</keyword>
<feature type="transmembrane region" description="Helical" evidence="1">
    <location>
        <begin position="7"/>
        <end position="28"/>
    </location>
</feature>
<dbReference type="EMBL" id="BJMV01000003">
    <property type="protein sequence ID" value="GEB85041.1"/>
    <property type="molecule type" value="Genomic_DNA"/>
</dbReference>
<evidence type="ECO:0000313" key="3">
    <source>
        <dbReference type="Proteomes" id="UP000317730"/>
    </source>
</evidence>
<keyword evidence="1" id="KW-0472">Membrane</keyword>
<protein>
    <submittedName>
        <fullName evidence="2">Uncharacterized protein</fullName>
    </submittedName>
</protein>
<comment type="caution">
    <text evidence="2">The sequence shown here is derived from an EMBL/GenBank/DDBJ whole genome shotgun (WGS) entry which is preliminary data.</text>
</comment>
<feature type="transmembrane region" description="Helical" evidence="1">
    <location>
        <begin position="34"/>
        <end position="51"/>
    </location>
</feature>
<sequence length="127" mass="13214">MTFFSSAARAIVLAFCLPVMGGLLGALLGLSFPAALLPLIGGALLGLWLSLRAQAAAARSVPAPMPTPFTDPDPKLRHDIRGIVSPAMLAAEALSLSSDPQISQAGNTINDCLDRLIIRLKQQPGVD</sequence>
<organism evidence="2 3">
    <name type="scientific">Acetobacter peroxydans</name>
    <dbReference type="NCBI Taxonomy" id="104098"/>
    <lineage>
        <taxon>Bacteria</taxon>
        <taxon>Pseudomonadati</taxon>
        <taxon>Pseudomonadota</taxon>
        <taxon>Alphaproteobacteria</taxon>
        <taxon>Acetobacterales</taxon>
        <taxon>Acetobacteraceae</taxon>
        <taxon>Acetobacter</taxon>
    </lineage>
</organism>
<dbReference type="AlphaFoldDB" id="A0A4Y3TPU0"/>
<accession>A0A4Y3TPU0</accession>
<proteinExistence type="predicted"/>
<evidence type="ECO:0000313" key="2">
    <source>
        <dbReference type="EMBL" id="GEB85041.1"/>
    </source>
</evidence>